<keyword evidence="2 7" id="KW-0813">Transport</keyword>
<evidence type="ECO:0000256" key="2">
    <source>
        <dbReference type="ARBA" id="ARBA00022448"/>
    </source>
</evidence>
<protein>
    <submittedName>
        <fullName evidence="9">L-arabinose transport system permease protein AraP</fullName>
    </submittedName>
</protein>
<comment type="subcellular location">
    <subcellularLocation>
        <location evidence="1 7">Cell membrane</location>
        <topology evidence="1 7">Multi-pass membrane protein</topology>
    </subcellularLocation>
</comment>
<dbReference type="InterPro" id="IPR051393">
    <property type="entry name" value="ABC_transporter_permease"/>
</dbReference>
<accession>A0A4U8Q750</accession>
<dbReference type="PANTHER" id="PTHR30193:SF37">
    <property type="entry name" value="INNER MEMBRANE ABC TRANSPORTER PERMEASE PROTEIN YCJO"/>
    <property type="match status" value="1"/>
</dbReference>
<dbReference type="CDD" id="cd06261">
    <property type="entry name" value="TM_PBP2"/>
    <property type="match status" value="1"/>
</dbReference>
<evidence type="ECO:0000256" key="3">
    <source>
        <dbReference type="ARBA" id="ARBA00022475"/>
    </source>
</evidence>
<keyword evidence="5 7" id="KW-1133">Transmembrane helix</keyword>
<organism evidence="9 10">
    <name type="scientific">Robinsoniella peoriensis</name>
    <dbReference type="NCBI Taxonomy" id="180332"/>
    <lineage>
        <taxon>Bacteria</taxon>
        <taxon>Bacillati</taxon>
        <taxon>Bacillota</taxon>
        <taxon>Clostridia</taxon>
        <taxon>Lachnospirales</taxon>
        <taxon>Lachnospiraceae</taxon>
        <taxon>Robinsoniella</taxon>
    </lineage>
</organism>
<reference evidence="9 10" key="1">
    <citation type="journal article" date="2019" name="Anaerobe">
        <title>Detection of Robinsoniella peoriensis in multiple bone samples of a trauma patient.</title>
        <authorList>
            <person name="Schrottner P."/>
            <person name="Hartwich K."/>
            <person name="Bunk B."/>
            <person name="Schober I."/>
            <person name="Helbig S."/>
            <person name="Rudolph W.W."/>
            <person name="Gunzer F."/>
        </authorList>
    </citation>
    <scope>NUCLEOTIDE SEQUENCE [LARGE SCALE GENOMIC DNA]</scope>
    <source>
        <strain evidence="9 10">DSM 106044</strain>
    </source>
</reference>
<dbReference type="InterPro" id="IPR000515">
    <property type="entry name" value="MetI-like"/>
</dbReference>
<keyword evidence="10" id="KW-1185">Reference proteome</keyword>
<evidence type="ECO:0000256" key="4">
    <source>
        <dbReference type="ARBA" id="ARBA00022692"/>
    </source>
</evidence>
<dbReference type="EMBL" id="QGQD01000056">
    <property type="protein sequence ID" value="TLD00329.1"/>
    <property type="molecule type" value="Genomic_DNA"/>
</dbReference>
<dbReference type="Gene3D" id="1.10.3720.10">
    <property type="entry name" value="MetI-like"/>
    <property type="match status" value="1"/>
</dbReference>
<evidence type="ECO:0000313" key="9">
    <source>
        <dbReference type="EMBL" id="TLD00329.1"/>
    </source>
</evidence>
<feature type="transmembrane region" description="Helical" evidence="7">
    <location>
        <begin position="263"/>
        <end position="283"/>
    </location>
</feature>
<dbReference type="STRING" id="180332.GCA_000797495_05826"/>
<dbReference type="Pfam" id="PF00528">
    <property type="entry name" value="BPD_transp_1"/>
    <property type="match status" value="1"/>
</dbReference>
<feature type="transmembrane region" description="Helical" evidence="7">
    <location>
        <begin position="158"/>
        <end position="179"/>
    </location>
</feature>
<gene>
    <name evidence="9" type="primary">araP_9</name>
    <name evidence="9" type="ORF">DSM106044_02815</name>
</gene>
<dbReference type="PANTHER" id="PTHR30193">
    <property type="entry name" value="ABC TRANSPORTER PERMEASE PROTEIN"/>
    <property type="match status" value="1"/>
</dbReference>
<evidence type="ECO:0000313" key="10">
    <source>
        <dbReference type="Proteomes" id="UP000306509"/>
    </source>
</evidence>
<evidence type="ECO:0000256" key="6">
    <source>
        <dbReference type="ARBA" id="ARBA00023136"/>
    </source>
</evidence>
<dbReference type="InterPro" id="IPR035906">
    <property type="entry name" value="MetI-like_sf"/>
</dbReference>
<dbReference type="OrthoDB" id="42615at2"/>
<feature type="transmembrane region" description="Helical" evidence="7">
    <location>
        <begin position="12"/>
        <end position="38"/>
    </location>
</feature>
<feature type="transmembrane region" description="Helical" evidence="7">
    <location>
        <begin position="78"/>
        <end position="99"/>
    </location>
</feature>
<dbReference type="GO" id="GO:0055085">
    <property type="term" value="P:transmembrane transport"/>
    <property type="evidence" value="ECO:0007669"/>
    <property type="project" value="InterPro"/>
</dbReference>
<proteinExistence type="inferred from homology"/>
<dbReference type="GO" id="GO:0005886">
    <property type="term" value="C:plasma membrane"/>
    <property type="evidence" value="ECO:0007669"/>
    <property type="project" value="UniProtKB-SubCell"/>
</dbReference>
<evidence type="ECO:0000259" key="8">
    <source>
        <dbReference type="PROSITE" id="PS50928"/>
    </source>
</evidence>
<keyword evidence="4 7" id="KW-0812">Transmembrane</keyword>
<evidence type="ECO:0000256" key="1">
    <source>
        <dbReference type="ARBA" id="ARBA00004651"/>
    </source>
</evidence>
<name>A0A4U8Q750_9FIRM</name>
<dbReference type="Proteomes" id="UP000306509">
    <property type="component" value="Unassembled WGS sequence"/>
</dbReference>
<evidence type="ECO:0000256" key="5">
    <source>
        <dbReference type="ARBA" id="ARBA00022989"/>
    </source>
</evidence>
<dbReference type="RefSeq" id="WP_027295819.1">
    <property type="nucleotide sequence ID" value="NZ_CABMJZ010000123.1"/>
</dbReference>
<comment type="caution">
    <text evidence="9">The sequence shown here is derived from an EMBL/GenBank/DDBJ whole genome shotgun (WGS) entry which is preliminary data.</text>
</comment>
<feature type="transmembrane region" description="Helical" evidence="7">
    <location>
        <begin position="211"/>
        <end position="231"/>
    </location>
</feature>
<feature type="domain" description="ABC transmembrane type-1" evidence="8">
    <location>
        <begin position="71"/>
        <end position="284"/>
    </location>
</feature>
<keyword evidence="3" id="KW-1003">Cell membrane</keyword>
<dbReference type="PROSITE" id="PS50928">
    <property type="entry name" value="ABC_TM1"/>
    <property type="match status" value="1"/>
</dbReference>
<dbReference type="AlphaFoldDB" id="A0A4U8Q750"/>
<feature type="transmembrane region" description="Helical" evidence="7">
    <location>
        <begin position="111"/>
        <end position="129"/>
    </location>
</feature>
<evidence type="ECO:0000256" key="7">
    <source>
        <dbReference type="RuleBase" id="RU363032"/>
    </source>
</evidence>
<sequence>MKKRKINKGEALTAYAMLLPDVLGLLVFVFIPILYAFYISLHDWTGLSAMTFAGLKNYQKLLNDDLFLKSLWVTVKYTLMYVPAVFCLSLLVASLLNSLNKKVQSFFRTAFFVPYAISTVIAGLMWSFMYDPMKGFLNQIIKYCGGENQKFLASTTQALPSVVVVGVWLVLGYNAILFLSAMKDIPAEYYEAADIDGAGSIRKFFTITLPLLKDTTVFVVVMCAIASFQAFDQIKVMTAGGPANATTTSVLYTYRQAFETNQMGYSSALAFVLFLVIMVFTLLQMKILKGRED</sequence>
<comment type="similarity">
    <text evidence="7">Belongs to the binding-protein-dependent transport system permease family.</text>
</comment>
<keyword evidence="6 7" id="KW-0472">Membrane</keyword>
<dbReference type="SUPFAM" id="SSF161098">
    <property type="entry name" value="MetI-like"/>
    <property type="match status" value="1"/>
</dbReference>